<proteinExistence type="inferred from homology"/>
<keyword evidence="16" id="KW-0175">Coiled coil</keyword>
<dbReference type="GO" id="GO:0020037">
    <property type="term" value="F:heme binding"/>
    <property type="evidence" value="ECO:0007669"/>
    <property type="project" value="InterPro"/>
</dbReference>
<dbReference type="PANTHER" id="PTHR24291:SF189">
    <property type="entry name" value="CYTOCHROME P450 4C3-RELATED"/>
    <property type="match status" value="1"/>
</dbReference>
<comment type="cofactor">
    <cofactor evidence="1 14">
        <name>heme</name>
        <dbReference type="ChEBI" id="CHEBI:30413"/>
    </cofactor>
</comment>
<keyword evidence="6 14" id="KW-0349">Heme</keyword>
<evidence type="ECO:0000256" key="14">
    <source>
        <dbReference type="PIRSR" id="PIRSR602401-1"/>
    </source>
</evidence>
<keyword evidence="17" id="KW-0732">Signal</keyword>
<keyword evidence="8" id="KW-0256">Endoplasmic reticulum</keyword>
<dbReference type="InterPro" id="IPR036396">
    <property type="entry name" value="Cyt_P450_sf"/>
</dbReference>
<dbReference type="InterPro" id="IPR050196">
    <property type="entry name" value="Cytochrome_P450_Monoox"/>
</dbReference>
<dbReference type="GO" id="GO:0005506">
    <property type="term" value="F:iron ion binding"/>
    <property type="evidence" value="ECO:0007669"/>
    <property type="project" value="InterPro"/>
</dbReference>
<evidence type="ECO:0000256" key="4">
    <source>
        <dbReference type="ARBA" id="ARBA00004406"/>
    </source>
</evidence>
<comment type="function">
    <text evidence="2">May be involved in the metabolism of insect hormones and in the breakdown of synthetic insecticides.</text>
</comment>
<evidence type="ECO:0000256" key="8">
    <source>
        <dbReference type="ARBA" id="ARBA00022824"/>
    </source>
</evidence>
<feature type="coiled-coil region" evidence="16">
    <location>
        <begin position="229"/>
        <end position="256"/>
    </location>
</feature>
<name>A0AAU9FP60_DROMD</name>
<dbReference type="Pfam" id="PF00067">
    <property type="entry name" value="p450"/>
    <property type="match status" value="2"/>
</dbReference>
<evidence type="ECO:0000313" key="18">
    <source>
        <dbReference type="EMBL" id="BFF97766.1"/>
    </source>
</evidence>
<keyword evidence="19" id="KW-1185">Reference proteome</keyword>
<evidence type="ECO:0000256" key="17">
    <source>
        <dbReference type="SAM" id="SignalP"/>
    </source>
</evidence>
<dbReference type="GO" id="GO:0004497">
    <property type="term" value="F:monooxygenase activity"/>
    <property type="evidence" value="ECO:0007669"/>
    <property type="project" value="UniProtKB-KW"/>
</dbReference>
<evidence type="ECO:0000256" key="13">
    <source>
        <dbReference type="ARBA" id="ARBA00023136"/>
    </source>
</evidence>
<dbReference type="EMBL" id="AP029265">
    <property type="protein sequence ID" value="BFF97766.1"/>
    <property type="molecule type" value="Genomic_DNA"/>
</dbReference>
<dbReference type="PRINTS" id="PR00463">
    <property type="entry name" value="EP450I"/>
</dbReference>
<evidence type="ECO:0000256" key="12">
    <source>
        <dbReference type="ARBA" id="ARBA00023033"/>
    </source>
</evidence>
<dbReference type="PROSITE" id="PS00086">
    <property type="entry name" value="CYTOCHROME_P450"/>
    <property type="match status" value="1"/>
</dbReference>
<dbReference type="InterPro" id="IPR002401">
    <property type="entry name" value="Cyt_P450_E_grp-I"/>
</dbReference>
<feature type="binding site" description="axial binding residue" evidence="14">
    <location>
        <position position="454"/>
    </location>
    <ligand>
        <name>heme</name>
        <dbReference type="ChEBI" id="CHEBI:30413"/>
    </ligand>
    <ligandPart>
        <name>Fe</name>
        <dbReference type="ChEBI" id="CHEBI:18248"/>
    </ligandPart>
</feature>
<comment type="similarity">
    <text evidence="5 15">Belongs to the cytochrome P450 family.</text>
</comment>
<evidence type="ECO:0000256" key="15">
    <source>
        <dbReference type="RuleBase" id="RU000461"/>
    </source>
</evidence>
<sequence>MILTTTFLCFCLASAINYFRTRRQRSYIKNLGGPFTWPLLGAMHKLLFLKPQNFFQRSHAYLVKYGSVTRLWVFHRLFMPLADLELAKQVLQSEQHLETGYELMHHWLAGGVLMCEKEQWAQRHSLIRGIFEKGNMLPLTELCRQQAVLLQLKLADRAEQREVFNAWEIVAPAVRDLMVQTTCGLRPSEEYAKAFNGLTEIYRKRFLSLQSVNRFSFWISSPLMRRKQLKLIKRLNAEHKEHIERFRKQQKQEEQLKAGNLSLDHIEPLPPQWHQSLLEVLLAPNHTPIISDDDICAELNTCNYLGYLLCSSALCFALVTIARHPAVQQRCLEELRKAQRPDQSWDVQRLTYLEAVLMETLRLYPPQVIVGRQLSEDMPYSECNSFLFLFLFQSLTAHSVVGDGTLPFGAEIYVNLFEMQRDEERYLHASHFRAERFLESPPELLSFSMGPRCCPARQFSMVMLKTLLAPIISSFELLPHGDAPRLDLRLALGSSNGFQLALTPRFQ</sequence>
<dbReference type="PRINTS" id="PR00385">
    <property type="entry name" value="P450"/>
</dbReference>
<keyword evidence="12 15" id="KW-0503">Monooxygenase</keyword>
<keyword evidence="11 14" id="KW-0408">Iron</keyword>
<keyword evidence="9" id="KW-0492">Microsome</keyword>
<evidence type="ECO:0000256" key="9">
    <source>
        <dbReference type="ARBA" id="ARBA00022848"/>
    </source>
</evidence>
<dbReference type="InterPro" id="IPR001128">
    <property type="entry name" value="Cyt_P450"/>
</dbReference>
<dbReference type="InterPro" id="IPR017972">
    <property type="entry name" value="Cyt_P450_CS"/>
</dbReference>
<evidence type="ECO:0000256" key="16">
    <source>
        <dbReference type="SAM" id="Coils"/>
    </source>
</evidence>
<feature type="chain" id="PRO_5043493736" evidence="17">
    <location>
        <begin position="16"/>
        <end position="507"/>
    </location>
</feature>
<evidence type="ECO:0000256" key="2">
    <source>
        <dbReference type="ARBA" id="ARBA00003690"/>
    </source>
</evidence>
<evidence type="ECO:0000256" key="6">
    <source>
        <dbReference type="ARBA" id="ARBA00022617"/>
    </source>
</evidence>
<dbReference type="Proteomes" id="UP001500889">
    <property type="component" value="Chromosome J"/>
</dbReference>
<keyword evidence="10 15" id="KW-0560">Oxidoreductase</keyword>
<protein>
    <submittedName>
        <fullName evidence="18">Probable cytochrome P450 316a1</fullName>
    </submittedName>
</protein>
<evidence type="ECO:0000256" key="3">
    <source>
        <dbReference type="ARBA" id="ARBA00004174"/>
    </source>
</evidence>
<dbReference type="GO" id="GO:0016705">
    <property type="term" value="F:oxidoreductase activity, acting on paired donors, with incorporation or reduction of molecular oxygen"/>
    <property type="evidence" value="ECO:0007669"/>
    <property type="project" value="InterPro"/>
</dbReference>
<reference evidence="18 19" key="1">
    <citation type="submission" date="2024-02" db="EMBL/GenBank/DDBJ databases">
        <title>A chromosome-level genome assembly of Drosophila madeirensis, a fruit fly species endemic to Madeira island.</title>
        <authorList>
            <person name="Tomihara K."/>
            <person name="Llopart A."/>
            <person name="Yamamoto D."/>
        </authorList>
    </citation>
    <scope>NUCLEOTIDE SEQUENCE [LARGE SCALE GENOMIC DNA]</scope>
    <source>
        <strain evidence="18 19">RF1</strain>
    </source>
</reference>
<accession>A0AAU9FP60</accession>
<evidence type="ECO:0000313" key="19">
    <source>
        <dbReference type="Proteomes" id="UP001500889"/>
    </source>
</evidence>
<evidence type="ECO:0000256" key="1">
    <source>
        <dbReference type="ARBA" id="ARBA00001971"/>
    </source>
</evidence>
<dbReference type="Gene3D" id="1.10.630.10">
    <property type="entry name" value="Cytochrome P450"/>
    <property type="match status" value="1"/>
</dbReference>
<dbReference type="SUPFAM" id="SSF48264">
    <property type="entry name" value="Cytochrome P450"/>
    <property type="match status" value="1"/>
</dbReference>
<dbReference type="AlphaFoldDB" id="A0AAU9FP60"/>
<keyword evidence="7 14" id="KW-0479">Metal-binding</keyword>
<keyword evidence="13" id="KW-0472">Membrane</keyword>
<feature type="signal peptide" evidence="17">
    <location>
        <begin position="1"/>
        <end position="15"/>
    </location>
</feature>
<evidence type="ECO:0000256" key="11">
    <source>
        <dbReference type="ARBA" id="ARBA00023004"/>
    </source>
</evidence>
<gene>
    <name evidence="18" type="ORF">DMAD_06117</name>
</gene>
<dbReference type="PANTHER" id="PTHR24291">
    <property type="entry name" value="CYTOCHROME P450 FAMILY 4"/>
    <property type="match status" value="1"/>
</dbReference>
<evidence type="ECO:0000256" key="5">
    <source>
        <dbReference type="ARBA" id="ARBA00010617"/>
    </source>
</evidence>
<comment type="subcellular location">
    <subcellularLocation>
        <location evidence="4">Endoplasmic reticulum membrane</location>
        <topology evidence="4">Peripheral membrane protein</topology>
    </subcellularLocation>
    <subcellularLocation>
        <location evidence="3">Microsome membrane</location>
        <topology evidence="3">Peripheral membrane protein</topology>
    </subcellularLocation>
</comment>
<dbReference type="GO" id="GO:0005789">
    <property type="term" value="C:endoplasmic reticulum membrane"/>
    <property type="evidence" value="ECO:0007669"/>
    <property type="project" value="UniProtKB-SubCell"/>
</dbReference>
<evidence type="ECO:0000256" key="7">
    <source>
        <dbReference type="ARBA" id="ARBA00022723"/>
    </source>
</evidence>
<organism evidence="18 19">
    <name type="scientific">Drosophila madeirensis</name>
    <name type="common">Fruit fly</name>
    <dbReference type="NCBI Taxonomy" id="30013"/>
    <lineage>
        <taxon>Eukaryota</taxon>
        <taxon>Metazoa</taxon>
        <taxon>Ecdysozoa</taxon>
        <taxon>Arthropoda</taxon>
        <taxon>Hexapoda</taxon>
        <taxon>Insecta</taxon>
        <taxon>Pterygota</taxon>
        <taxon>Neoptera</taxon>
        <taxon>Endopterygota</taxon>
        <taxon>Diptera</taxon>
        <taxon>Brachycera</taxon>
        <taxon>Muscomorpha</taxon>
        <taxon>Ephydroidea</taxon>
        <taxon>Drosophilidae</taxon>
        <taxon>Drosophila</taxon>
        <taxon>Sophophora</taxon>
    </lineage>
</organism>
<evidence type="ECO:0000256" key="10">
    <source>
        <dbReference type="ARBA" id="ARBA00023002"/>
    </source>
</evidence>